<keyword evidence="10" id="KW-1185">Reference proteome</keyword>
<evidence type="ECO:0000313" key="10">
    <source>
        <dbReference type="Proteomes" id="UP000544090"/>
    </source>
</evidence>
<feature type="transmembrane region" description="Helical" evidence="8">
    <location>
        <begin position="61"/>
        <end position="83"/>
    </location>
</feature>
<accession>A0A7X6HDQ1</accession>
<dbReference type="PANTHER" id="PTHR34702">
    <property type="entry name" value="NA(+)/H(+) ANTIPORTER SUBUNIT F1"/>
    <property type="match status" value="1"/>
</dbReference>
<evidence type="ECO:0000256" key="6">
    <source>
        <dbReference type="ARBA" id="ARBA00022989"/>
    </source>
</evidence>
<keyword evidence="4" id="KW-1003">Cell membrane</keyword>
<evidence type="ECO:0000256" key="8">
    <source>
        <dbReference type="SAM" id="Phobius"/>
    </source>
</evidence>
<comment type="caution">
    <text evidence="9">The sequence shown here is derived from an EMBL/GenBank/DDBJ whole genome shotgun (WGS) entry which is preliminary data.</text>
</comment>
<evidence type="ECO:0000256" key="7">
    <source>
        <dbReference type="ARBA" id="ARBA00023136"/>
    </source>
</evidence>
<evidence type="ECO:0000256" key="3">
    <source>
        <dbReference type="ARBA" id="ARBA00022448"/>
    </source>
</evidence>
<proteinExistence type="inferred from homology"/>
<keyword evidence="3" id="KW-0813">Transport</keyword>
<dbReference type="EMBL" id="JAAZSQ010000010">
    <property type="protein sequence ID" value="NKX55234.1"/>
    <property type="molecule type" value="Genomic_DNA"/>
</dbReference>
<dbReference type="GO" id="GO:0005886">
    <property type="term" value="C:plasma membrane"/>
    <property type="evidence" value="ECO:0007669"/>
    <property type="project" value="UniProtKB-SubCell"/>
</dbReference>
<dbReference type="InterPro" id="IPR007208">
    <property type="entry name" value="MrpF/PhaF-like"/>
</dbReference>
<dbReference type="PANTHER" id="PTHR34702:SF1">
    <property type="entry name" value="NA(+)_H(+) ANTIPORTER SUBUNIT F"/>
    <property type="match status" value="1"/>
</dbReference>
<keyword evidence="7 8" id="KW-0472">Membrane</keyword>
<dbReference type="Proteomes" id="UP000544090">
    <property type="component" value="Unassembled WGS sequence"/>
</dbReference>
<keyword evidence="6 8" id="KW-1133">Transmembrane helix</keyword>
<evidence type="ECO:0000256" key="2">
    <source>
        <dbReference type="ARBA" id="ARBA00009212"/>
    </source>
</evidence>
<feature type="transmembrane region" description="Helical" evidence="8">
    <location>
        <begin position="34"/>
        <end position="54"/>
    </location>
</feature>
<evidence type="ECO:0000313" key="9">
    <source>
        <dbReference type="EMBL" id="NKX55234.1"/>
    </source>
</evidence>
<reference evidence="9 10" key="1">
    <citation type="submission" date="2020-04" db="EMBL/GenBank/DDBJ databases">
        <title>Arthrobacter sp. nov.</title>
        <authorList>
            <person name="Liu S."/>
        </authorList>
    </citation>
    <scope>NUCLEOTIDE SEQUENCE [LARGE SCALE GENOMIC DNA]</scope>
    <source>
        <strain evidence="9 10">E918</strain>
    </source>
</reference>
<dbReference type="AlphaFoldDB" id="A0A7X6HDQ1"/>
<dbReference type="Pfam" id="PF04066">
    <property type="entry name" value="MrpF_PhaF"/>
    <property type="match status" value="1"/>
</dbReference>
<comment type="similarity">
    <text evidence="2">Belongs to the CPA3 antiporters (TC 2.A.63) subunit F family.</text>
</comment>
<evidence type="ECO:0000256" key="4">
    <source>
        <dbReference type="ARBA" id="ARBA00022475"/>
    </source>
</evidence>
<organism evidence="9 10">
    <name type="scientific">Arthrobacter mobilis</name>
    <dbReference type="NCBI Taxonomy" id="2724944"/>
    <lineage>
        <taxon>Bacteria</taxon>
        <taxon>Bacillati</taxon>
        <taxon>Actinomycetota</taxon>
        <taxon>Actinomycetes</taxon>
        <taxon>Micrococcales</taxon>
        <taxon>Micrococcaceae</taxon>
        <taxon>Arthrobacter</taxon>
    </lineage>
</organism>
<dbReference type="GO" id="GO:0015385">
    <property type="term" value="F:sodium:proton antiporter activity"/>
    <property type="evidence" value="ECO:0007669"/>
    <property type="project" value="TreeGrafter"/>
</dbReference>
<evidence type="ECO:0000256" key="5">
    <source>
        <dbReference type="ARBA" id="ARBA00022692"/>
    </source>
</evidence>
<protein>
    <submittedName>
        <fullName evidence="9">Cation:proton antiporter</fullName>
    </submittedName>
</protein>
<gene>
    <name evidence="9" type="ORF">HGG74_11900</name>
</gene>
<keyword evidence="5 8" id="KW-0812">Transmembrane</keyword>
<comment type="subcellular location">
    <subcellularLocation>
        <location evidence="1">Cell membrane</location>
        <topology evidence="1">Multi-pass membrane protein</topology>
    </subcellularLocation>
</comment>
<sequence>MAGAVLVAVAALLTVSAAAAIVRTIRGPSLLDRVLAIDVLLSVVSAALITEMAVNGHQNNLVLVVVICLVGFIGSVTVARFVIDRRPHEH</sequence>
<evidence type="ECO:0000256" key="1">
    <source>
        <dbReference type="ARBA" id="ARBA00004651"/>
    </source>
</evidence>
<name>A0A7X6HDQ1_9MICC</name>